<sequence>MAHSRGQPTPPSARPSLPALRRQSSSSSRMGSPSSATPPSNRIFYDFGSRANLADGHFTRTVANDNFAVELKGDVLIMDNFDAAGNDVDQQWMVDCRTCADISQKTGIVATECIITSNTNGFCVTANPGAQLTLSTCVSGQANQLFNFSV</sequence>
<feature type="compositionally biased region" description="Low complexity" evidence="1">
    <location>
        <begin position="14"/>
        <end position="38"/>
    </location>
</feature>
<organism evidence="2 3">
    <name type="scientific">Guyanagaster necrorhizus</name>
    <dbReference type="NCBI Taxonomy" id="856835"/>
    <lineage>
        <taxon>Eukaryota</taxon>
        <taxon>Fungi</taxon>
        <taxon>Dikarya</taxon>
        <taxon>Basidiomycota</taxon>
        <taxon>Agaricomycotina</taxon>
        <taxon>Agaricomycetes</taxon>
        <taxon>Agaricomycetidae</taxon>
        <taxon>Agaricales</taxon>
        <taxon>Marasmiineae</taxon>
        <taxon>Physalacriaceae</taxon>
        <taxon>Guyanagaster</taxon>
    </lineage>
</organism>
<protein>
    <submittedName>
        <fullName evidence="2">Uncharacterized protein</fullName>
    </submittedName>
</protein>
<dbReference type="AlphaFoldDB" id="A0A9P7VJH1"/>
<proteinExistence type="predicted"/>
<evidence type="ECO:0000313" key="2">
    <source>
        <dbReference type="EMBL" id="KAG7441683.1"/>
    </source>
</evidence>
<dbReference type="InterPro" id="IPR035992">
    <property type="entry name" value="Ricin_B-like_lectins"/>
</dbReference>
<comment type="caution">
    <text evidence="2">The sequence shown here is derived from an EMBL/GenBank/DDBJ whole genome shotgun (WGS) entry which is preliminary data.</text>
</comment>
<dbReference type="SUPFAM" id="SSF50370">
    <property type="entry name" value="Ricin B-like lectins"/>
    <property type="match status" value="1"/>
</dbReference>
<keyword evidence="3" id="KW-1185">Reference proteome</keyword>
<dbReference type="RefSeq" id="XP_043035183.1">
    <property type="nucleotide sequence ID" value="XM_043181052.1"/>
</dbReference>
<dbReference type="Proteomes" id="UP000812287">
    <property type="component" value="Unassembled WGS sequence"/>
</dbReference>
<dbReference type="EMBL" id="MU250557">
    <property type="protein sequence ID" value="KAG7441683.1"/>
    <property type="molecule type" value="Genomic_DNA"/>
</dbReference>
<feature type="region of interest" description="Disordered" evidence="1">
    <location>
        <begin position="1"/>
        <end position="41"/>
    </location>
</feature>
<gene>
    <name evidence="2" type="ORF">BT62DRAFT_470169</name>
</gene>
<dbReference type="OrthoDB" id="2920504at2759"/>
<dbReference type="GeneID" id="66103348"/>
<name>A0A9P7VJH1_9AGAR</name>
<evidence type="ECO:0000313" key="3">
    <source>
        <dbReference type="Proteomes" id="UP000812287"/>
    </source>
</evidence>
<evidence type="ECO:0000256" key="1">
    <source>
        <dbReference type="SAM" id="MobiDB-lite"/>
    </source>
</evidence>
<reference evidence="2" key="1">
    <citation type="submission" date="2020-11" db="EMBL/GenBank/DDBJ databases">
        <title>Adaptations for nitrogen fixation in a non-lichenized fungal sporocarp promotes dispersal by wood-feeding termites.</title>
        <authorList>
            <consortium name="DOE Joint Genome Institute"/>
            <person name="Koch R.A."/>
            <person name="Yoon G."/>
            <person name="Arayal U."/>
            <person name="Lail K."/>
            <person name="Amirebrahimi M."/>
            <person name="Labutti K."/>
            <person name="Lipzen A."/>
            <person name="Riley R."/>
            <person name="Barry K."/>
            <person name="Henrissat B."/>
            <person name="Grigoriev I.V."/>
            <person name="Herr J.R."/>
            <person name="Aime M.C."/>
        </authorList>
    </citation>
    <scope>NUCLEOTIDE SEQUENCE</scope>
    <source>
        <strain evidence="2">MCA 3950</strain>
    </source>
</reference>
<accession>A0A9P7VJH1</accession>